<dbReference type="AlphaFoldDB" id="A0A3D9N313"/>
<keyword evidence="3" id="KW-1185">Reference proteome</keyword>
<gene>
    <name evidence="2" type="ORF">DFQ09_104114</name>
</gene>
<name>A0A3D9N313_9FLAO</name>
<evidence type="ECO:0000256" key="1">
    <source>
        <dbReference type="SAM" id="Phobius"/>
    </source>
</evidence>
<keyword evidence="1" id="KW-1133">Transmembrane helix</keyword>
<comment type="caution">
    <text evidence="2">The sequence shown here is derived from an EMBL/GenBank/DDBJ whole genome shotgun (WGS) entry which is preliminary data.</text>
</comment>
<dbReference type="RefSeq" id="WP_115809933.1">
    <property type="nucleotide sequence ID" value="NZ_JABFDI010000028.1"/>
</dbReference>
<accession>A0A3D9N313</accession>
<organism evidence="2 3">
    <name type="scientific">Winogradskyella pacifica</name>
    <dbReference type="NCBI Taxonomy" id="664642"/>
    <lineage>
        <taxon>Bacteria</taxon>
        <taxon>Pseudomonadati</taxon>
        <taxon>Bacteroidota</taxon>
        <taxon>Flavobacteriia</taxon>
        <taxon>Flavobacteriales</taxon>
        <taxon>Flavobacteriaceae</taxon>
        <taxon>Winogradskyella</taxon>
    </lineage>
</organism>
<evidence type="ECO:0000313" key="2">
    <source>
        <dbReference type="EMBL" id="REE24343.1"/>
    </source>
</evidence>
<dbReference type="EMBL" id="QREI01000004">
    <property type="protein sequence ID" value="REE24343.1"/>
    <property type="molecule type" value="Genomic_DNA"/>
</dbReference>
<sequence>MEKGNKELEAFIEKIMSTESLEQPSVEFTDNIMSKVKAISNSKTIVYKPLIPTYIWIVIIGSFLWLVGCIYLNESVTSVSWLERFTSIKKVIDPLATLTFGASKILIYTVVLFTVMLSIQIPLLKQYFNKRMMVFNQDNTKMV</sequence>
<keyword evidence="1" id="KW-0472">Membrane</keyword>
<feature type="transmembrane region" description="Helical" evidence="1">
    <location>
        <begin position="105"/>
        <end position="124"/>
    </location>
</feature>
<dbReference type="Proteomes" id="UP000256919">
    <property type="component" value="Unassembled WGS sequence"/>
</dbReference>
<keyword evidence="1" id="KW-0812">Transmembrane</keyword>
<proteinExistence type="predicted"/>
<feature type="transmembrane region" description="Helical" evidence="1">
    <location>
        <begin position="53"/>
        <end position="73"/>
    </location>
</feature>
<protein>
    <submittedName>
        <fullName evidence="2">Uncharacterized protein</fullName>
    </submittedName>
</protein>
<evidence type="ECO:0000313" key="3">
    <source>
        <dbReference type="Proteomes" id="UP000256919"/>
    </source>
</evidence>
<reference evidence="2 3" key="1">
    <citation type="submission" date="2018-07" db="EMBL/GenBank/DDBJ databases">
        <title>Genomic Encyclopedia of Type Strains, Phase III (KMG-III): the genomes of soil and plant-associated and newly described type strains.</title>
        <authorList>
            <person name="Whitman W."/>
        </authorList>
    </citation>
    <scope>NUCLEOTIDE SEQUENCE [LARGE SCALE GENOMIC DNA]</scope>
    <source>
        <strain evidence="2 3">CECT 7948</strain>
    </source>
</reference>
<dbReference type="OrthoDB" id="1442507at2"/>